<feature type="signal peptide" evidence="1">
    <location>
        <begin position="1"/>
        <end position="20"/>
    </location>
</feature>
<keyword evidence="3" id="KW-1185">Reference proteome</keyword>
<keyword evidence="1" id="KW-0732">Signal</keyword>
<dbReference type="Proteomes" id="UP000029443">
    <property type="component" value="Unassembled WGS sequence"/>
</dbReference>
<dbReference type="EMBL" id="ARXU01000012">
    <property type="protein sequence ID" value="KGD60283.1"/>
    <property type="molecule type" value="Genomic_DNA"/>
</dbReference>
<comment type="caution">
    <text evidence="2">The sequence shown here is derived from an EMBL/GenBank/DDBJ whole genome shotgun (WGS) entry which is preliminary data.</text>
</comment>
<evidence type="ECO:0000313" key="3">
    <source>
        <dbReference type="Proteomes" id="UP000029443"/>
    </source>
</evidence>
<protein>
    <submittedName>
        <fullName evidence="2">Uncharacterized protein</fullName>
    </submittedName>
</protein>
<dbReference type="RefSeq" id="WP_035249392.1">
    <property type="nucleotide sequence ID" value="NZ_ARXU01000012.1"/>
</dbReference>
<organism evidence="2 3">
    <name type="scientific">Alcanivorax jadensis T9</name>
    <dbReference type="NCBI Taxonomy" id="1177181"/>
    <lineage>
        <taxon>Bacteria</taxon>
        <taxon>Pseudomonadati</taxon>
        <taxon>Pseudomonadota</taxon>
        <taxon>Gammaproteobacteria</taxon>
        <taxon>Oceanospirillales</taxon>
        <taxon>Alcanivoracaceae</taxon>
        <taxon>Alcanivorax</taxon>
    </lineage>
</organism>
<gene>
    <name evidence="2" type="ORF">T9A_02676</name>
</gene>
<name>A0ABR4WA47_9GAMM</name>
<evidence type="ECO:0000256" key="1">
    <source>
        <dbReference type="SAM" id="SignalP"/>
    </source>
</evidence>
<reference evidence="2 3" key="1">
    <citation type="submission" date="2012-09" db="EMBL/GenBank/DDBJ databases">
        <title>Genome Sequence of alkane-degrading Bacterium Alcanivorax jadensis T9.</title>
        <authorList>
            <person name="Lai Q."/>
            <person name="Shao Z."/>
        </authorList>
    </citation>
    <scope>NUCLEOTIDE SEQUENCE [LARGE SCALE GENOMIC DNA]</scope>
    <source>
        <strain evidence="2 3">T9</strain>
    </source>
</reference>
<sequence length="177" mass="19558">MRFLGIFFLVMGLSATAAMAEGPTPASAEQKQKSPEQQAMDQLAEAGLRQALKAIQSSGGLYPFGMIQSGDTVRAVGYSGDRADAPSAEEWAQGLFRQLRKIGMEQPDIELMALFRLHEVTAENGEKVTGVWAQVDHRDVRPWVIFLPLLKNEEGKHELGDMVYYATEQPLFEKSGE</sequence>
<feature type="chain" id="PRO_5045439569" evidence="1">
    <location>
        <begin position="21"/>
        <end position="177"/>
    </location>
</feature>
<evidence type="ECO:0000313" key="2">
    <source>
        <dbReference type="EMBL" id="KGD60283.1"/>
    </source>
</evidence>
<proteinExistence type="predicted"/>
<accession>A0ABR4WA47</accession>